<dbReference type="PATRIC" id="fig|1458307.3.peg.2425"/>
<dbReference type="GO" id="GO:0042732">
    <property type="term" value="P:D-xylose metabolic process"/>
    <property type="evidence" value="ECO:0007669"/>
    <property type="project" value="InterPro"/>
</dbReference>
<keyword evidence="7" id="KW-0210">Decarboxylase</keyword>
<dbReference type="Gene3D" id="3.40.50.720">
    <property type="entry name" value="NAD(P)-binding Rossmann-like Domain"/>
    <property type="match status" value="1"/>
</dbReference>
<dbReference type="FunFam" id="3.40.50.720:FF:000065">
    <property type="entry name" value="UDP-glucuronic acid decarboxylase 1"/>
    <property type="match status" value="1"/>
</dbReference>
<dbReference type="GO" id="GO:0033320">
    <property type="term" value="P:UDP-D-xylose biosynthetic process"/>
    <property type="evidence" value="ECO:0007669"/>
    <property type="project" value="UniProtKB-UniPathway"/>
</dbReference>
<dbReference type="PANTHER" id="PTHR43078">
    <property type="entry name" value="UDP-GLUCURONIC ACID DECARBOXYLASE-RELATED"/>
    <property type="match status" value="1"/>
</dbReference>
<dbReference type="GO" id="GO:0016853">
    <property type="term" value="F:isomerase activity"/>
    <property type="evidence" value="ECO:0007669"/>
    <property type="project" value="UniProtKB-KW"/>
</dbReference>
<dbReference type="InterPro" id="IPR036291">
    <property type="entry name" value="NAD(P)-bd_dom_sf"/>
</dbReference>
<accession>A0A0K0Y7Q0</accession>
<dbReference type="GO" id="GO:0070403">
    <property type="term" value="F:NAD+ binding"/>
    <property type="evidence" value="ECO:0007669"/>
    <property type="project" value="InterPro"/>
</dbReference>
<keyword evidence="6" id="KW-0812">Transmembrane</keyword>
<dbReference type="CDD" id="cd05230">
    <property type="entry name" value="UGD_SDR_e"/>
    <property type="match status" value="1"/>
</dbReference>
<comment type="pathway">
    <text evidence="3">Nucleotide-sugar biosynthesis; UDP-alpha-D-xylose biosynthesis; UDP-alpha-D-xylose from UDP-alpha-D-glucuronate: step 1/1.</text>
</comment>
<evidence type="ECO:0000256" key="11">
    <source>
        <dbReference type="ARBA" id="ARBA00023034"/>
    </source>
</evidence>
<evidence type="ECO:0000256" key="8">
    <source>
        <dbReference type="ARBA" id="ARBA00022968"/>
    </source>
</evidence>
<evidence type="ECO:0000256" key="12">
    <source>
        <dbReference type="ARBA" id="ARBA00023136"/>
    </source>
</evidence>
<evidence type="ECO:0000256" key="4">
    <source>
        <dbReference type="ARBA" id="ARBA00007505"/>
    </source>
</evidence>
<dbReference type="Pfam" id="PF16363">
    <property type="entry name" value="GDP_Man_Dehyd"/>
    <property type="match status" value="1"/>
</dbReference>
<evidence type="ECO:0000256" key="13">
    <source>
        <dbReference type="ARBA" id="ARBA00023180"/>
    </source>
</evidence>
<keyword evidence="14" id="KW-0456">Lyase</keyword>
<evidence type="ECO:0000313" key="16">
    <source>
        <dbReference type="Proteomes" id="UP000067444"/>
    </source>
</evidence>
<keyword evidence="15" id="KW-0413">Isomerase</keyword>
<dbReference type="UniPathway" id="UPA00796">
    <property type="reaction ID" value="UER00771"/>
</dbReference>
<evidence type="ECO:0000256" key="7">
    <source>
        <dbReference type="ARBA" id="ARBA00022793"/>
    </source>
</evidence>
<dbReference type="KEGG" id="otm:OSB_24040"/>
<evidence type="ECO:0000256" key="14">
    <source>
        <dbReference type="ARBA" id="ARBA00023239"/>
    </source>
</evidence>
<dbReference type="EC" id="4.1.1.35" evidence="5"/>
<dbReference type="EMBL" id="CP012160">
    <property type="protein sequence ID" value="AKS46940.1"/>
    <property type="molecule type" value="Genomic_DNA"/>
</dbReference>
<evidence type="ECO:0000256" key="3">
    <source>
        <dbReference type="ARBA" id="ARBA00005100"/>
    </source>
</evidence>
<dbReference type="InterPro" id="IPR016040">
    <property type="entry name" value="NAD(P)-bd_dom"/>
</dbReference>
<evidence type="ECO:0000256" key="6">
    <source>
        <dbReference type="ARBA" id="ARBA00022692"/>
    </source>
</evidence>
<dbReference type="AlphaFoldDB" id="A0A0K0Y7Q0"/>
<organism evidence="15 16">
    <name type="scientific">Octadecabacter temperatus</name>
    <dbReference type="NCBI Taxonomy" id="1458307"/>
    <lineage>
        <taxon>Bacteria</taxon>
        <taxon>Pseudomonadati</taxon>
        <taxon>Pseudomonadota</taxon>
        <taxon>Alphaproteobacteria</taxon>
        <taxon>Rhodobacterales</taxon>
        <taxon>Roseobacteraceae</taxon>
        <taxon>Octadecabacter</taxon>
    </lineage>
</organism>
<keyword evidence="10" id="KW-0520">NAD</keyword>
<evidence type="ECO:0000256" key="1">
    <source>
        <dbReference type="ARBA" id="ARBA00001911"/>
    </source>
</evidence>
<comment type="cofactor">
    <cofactor evidence="1">
        <name>NAD(+)</name>
        <dbReference type="ChEBI" id="CHEBI:57540"/>
    </cofactor>
</comment>
<evidence type="ECO:0000256" key="2">
    <source>
        <dbReference type="ARBA" id="ARBA00004447"/>
    </source>
</evidence>
<comment type="subcellular location">
    <subcellularLocation>
        <location evidence="2">Golgi apparatus</location>
        <location evidence="2">Golgi stack membrane</location>
        <topology evidence="2">Single-pass type II membrane protein</topology>
    </subcellularLocation>
</comment>
<dbReference type="GO" id="GO:0005737">
    <property type="term" value="C:cytoplasm"/>
    <property type="evidence" value="ECO:0007669"/>
    <property type="project" value="TreeGrafter"/>
</dbReference>
<keyword evidence="16" id="KW-1185">Reference proteome</keyword>
<evidence type="ECO:0000313" key="15">
    <source>
        <dbReference type="EMBL" id="AKS46940.1"/>
    </source>
</evidence>
<keyword evidence="13" id="KW-0325">Glycoprotein</keyword>
<keyword evidence="9" id="KW-1133">Transmembrane helix</keyword>
<evidence type="ECO:0000256" key="10">
    <source>
        <dbReference type="ARBA" id="ARBA00023027"/>
    </source>
</evidence>
<dbReference type="SUPFAM" id="SSF51735">
    <property type="entry name" value="NAD(P)-binding Rossmann-fold domains"/>
    <property type="match status" value="1"/>
</dbReference>
<gene>
    <name evidence="15" type="ORF">OSB_24040</name>
</gene>
<dbReference type="STRING" id="1458307.OSB_24040"/>
<evidence type="ECO:0000256" key="9">
    <source>
        <dbReference type="ARBA" id="ARBA00022989"/>
    </source>
</evidence>
<dbReference type="InterPro" id="IPR044516">
    <property type="entry name" value="UXS-like"/>
</dbReference>
<reference evidence="15 16" key="1">
    <citation type="journal article" date="2015" name="Genome Announc.">
        <title>Closed Genome Sequence of Octadecabacter temperatus SB1, the First Mesophilic Species of the Genus Octadecabacter.</title>
        <authorList>
            <person name="Voget S."/>
            <person name="Billerbeck S."/>
            <person name="Simon M."/>
            <person name="Daniel R."/>
        </authorList>
    </citation>
    <scope>NUCLEOTIDE SEQUENCE [LARGE SCALE GENOMIC DNA]</scope>
    <source>
        <strain evidence="15 16">SB1</strain>
    </source>
</reference>
<keyword evidence="8" id="KW-0735">Signal-anchor</keyword>
<protein>
    <recommendedName>
        <fullName evidence="5">UDP-glucuronate decarboxylase</fullName>
        <ecNumber evidence="5">4.1.1.35</ecNumber>
    </recommendedName>
</protein>
<dbReference type="PANTHER" id="PTHR43078:SF6">
    <property type="entry name" value="UDP-GLUCURONIC ACID DECARBOXYLASE 1"/>
    <property type="match status" value="1"/>
</dbReference>
<sequence length="349" mass="38217">MTRPIVSGGTVVTIFTTDFYQQKCGDEKRILVAGGAGFLGGHLCETLLEDGHWVVCVDNFLTGRLCNVEKLFSHPRFTLVSHDIVDELPEIGAVDQIYNLACAASPPKYQENPLHTFKTNVYGAMNLLDLAERWGATILQSSTSEVYGDPDISPQPEGYHGNVNTVGPRSCYDEGKRAVETLFYEYHQQRGVSTRIARIFNTYGPRMSPSDGRVVSNFVVQALAGADVTVYGDGSQTRSFCYLSDMICGLMALMNATDAVCEPVNLGNPTEFTVLQLAETVIETLTSTSKLRFVELPQDDPKQRKPNITRANEVLGWAPRVTLAEGLAQTIPYFAMEAGLVPQASMAAE</sequence>
<comment type="similarity">
    <text evidence="4">Belongs to the NAD(P)-dependent epimerase/dehydratase family. UDP-glucuronic acid decarboxylase subfamily.</text>
</comment>
<proteinExistence type="inferred from homology"/>
<dbReference type="GO" id="GO:0048040">
    <property type="term" value="F:UDP-glucuronate decarboxylase activity"/>
    <property type="evidence" value="ECO:0007669"/>
    <property type="project" value="UniProtKB-EC"/>
</dbReference>
<keyword evidence="12" id="KW-0472">Membrane</keyword>
<evidence type="ECO:0000256" key="5">
    <source>
        <dbReference type="ARBA" id="ARBA00012290"/>
    </source>
</evidence>
<name>A0A0K0Y7Q0_9RHOB</name>
<dbReference type="Proteomes" id="UP000067444">
    <property type="component" value="Chromosome"/>
</dbReference>
<keyword evidence="11" id="KW-0333">Golgi apparatus</keyword>